<dbReference type="EMBL" id="FXWH01000001">
    <property type="protein sequence ID" value="SMQ57865.1"/>
    <property type="molecule type" value="Genomic_DNA"/>
</dbReference>
<dbReference type="Pfam" id="PF07715">
    <property type="entry name" value="Plug"/>
    <property type="match status" value="1"/>
</dbReference>
<evidence type="ECO:0000256" key="5">
    <source>
        <dbReference type="ARBA" id="ARBA00022692"/>
    </source>
</evidence>
<dbReference type="Pfam" id="PF00593">
    <property type="entry name" value="TonB_dep_Rec_b-barrel"/>
    <property type="match status" value="1"/>
</dbReference>
<organism evidence="15 16">
    <name type="scientific">Pseudidiomarina planktonica</name>
    <dbReference type="NCBI Taxonomy" id="1323738"/>
    <lineage>
        <taxon>Bacteria</taxon>
        <taxon>Pseudomonadati</taxon>
        <taxon>Pseudomonadota</taxon>
        <taxon>Gammaproteobacteria</taxon>
        <taxon>Alteromonadales</taxon>
        <taxon>Idiomarinaceae</taxon>
        <taxon>Pseudidiomarina</taxon>
    </lineage>
</organism>
<evidence type="ECO:0000256" key="10">
    <source>
        <dbReference type="ARBA" id="ARBA00023237"/>
    </source>
</evidence>
<evidence type="ECO:0000256" key="11">
    <source>
        <dbReference type="PROSITE-ProRule" id="PRU01360"/>
    </source>
</evidence>
<dbReference type="InterPro" id="IPR012910">
    <property type="entry name" value="Plug_dom"/>
</dbReference>
<dbReference type="RefSeq" id="WP_086433230.1">
    <property type="nucleotide sequence ID" value="NZ_FXWH01000001.1"/>
</dbReference>
<comment type="subcellular location">
    <subcellularLocation>
        <location evidence="1 11">Cell outer membrane</location>
        <topology evidence="1 11">Multi-pass membrane protein</topology>
    </subcellularLocation>
</comment>
<dbReference type="Proteomes" id="UP000194450">
    <property type="component" value="Unassembled WGS sequence"/>
</dbReference>
<evidence type="ECO:0000313" key="16">
    <source>
        <dbReference type="Proteomes" id="UP000194450"/>
    </source>
</evidence>
<keyword evidence="7" id="KW-0406">Ion transport</keyword>
<keyword evidence="2 11" id="KW-0813">Transport</keyword>
<evidence type="ECO:0000256" key="3">
    <source>
        <dbReference type="ARBA" id="ARBA00022452"/>
    </source>
</evidence>
<evidence type="ECO:0000256" key="12">
    <source>
        <dbReference type="RuleBase" id="RU003357"/>
    </source>
</evidence>
<keyword evidence="9 11" id="KW-0472">Membrane</keyword>
<evidence type="ECO:0000256" key="1">
    <source>
        <dbReference type="ARBA" id="ARBA00004571"/>
    </source>
</evidence>
<dbReference type="SUPFAM" id="SSF56935">
    <property type="entry name" value="Porins"/>
    <property type="match status" value="1"/>
</dbReference>
<keyword evidence="5 11" id="KW-0812">Transmembrane</keyword>
<dbReference type="CDD" id="cd01347">
    <property type="entry name" value="ligand_gated_channel"/>
    <property type="match status" value="1"/>
</dbReference>
<evidence type="ECO:0000313" key="15">
    <source>
        <dbReference type="EMBL" id="SMQ57865.1"/>
    </source>
</evidence>
<reference evidence="16" key="1">
    <citation type="submission" date="2017-04" db="EMBL/GenBank/DDBJ databases">
        <authorList>
            <person name="Varghese N."/>
            <person name="Submissions S."/>
        </authorList>
    </citation>
    <scope>NUCLEOTIDE SEQUENCE [LARGE SCALE GENOMIC DNA]</scope>
</reference>
<evidence type="ECO:0000256" key="4">
    <source>
        <dbReference type="ARBA" id="ARBA00022496"/>
    </source>
</evidence>
<evidence type="ECO:0000256" key="6">
    <source>
        <dbReference type="ARBA" id="ARBA00023004"/>
    </source>
</evidence>
<keyword evidence="10 11" id="KW-0998">Cell outer membrane</keyword>
<comment type="similarity">
    <text evidence="11 12">Belongs to the TonB-dependent receptor family.</text>
</comment>
<sequence length="693" mass="75996">MIKLSLKQPALTFGAGFFFFWGGNFSAMAQQPDVSDGVDERIVVTATQTERTWFSTPASVSNVSTSEQLPGLRIDAAELLGGIAGLQADSRANYAQDTRIVMRGFGARSAFGVRGVLLTLDGIPLSMPDGQAQTSSILLDEPDNVEVLRGPLAALYGNGAGGVIAWRSRMPTQSSVTLDTMVAEHDTNRALLQGSWVDSSQTHALELTAARFRTDGPRAHNSAERDQLALRWHYQVLDNTRLVLRLDENDAPLLQDPGALTPADWREDPDQTFGGATTFNTRKRILHRQASLSLQNDSASPWYVNAWRGEREVEQYLPFPGSAPTSSGAVIDLAREFSGINAQYTQPVLENVDVSVGAELEKQTDTRRGYVNDFGERGELRRDEVGRVETFDGYALADWQVARDWNLIAGVRYSDLSFAVDDNYITAASPDDSGERTDNALAWSFAANHNLTDDVTVFAAYGRSFAAPTLTEMAYRNEGSGLNTALAPSFNRQSELGLKWRMNASDQLSVSAFHIDTKDTLLVDQSNDGRTTYRNAGETTRYGVELEAQWALTESVSSRFSAHFLDASFGDDQPAAVAGRRIPGIAERSAFWKLDWQLPVQLPLTLSLVTDYRSDIAATDSNDVIAPGRTVFHAALAGQFNTPQWRIEPWLRVDNLTDKQYVGAVVVNQGSGRAFEPAPGITASAGIEFKRMW</sequence>
<evidence type="ECO:0000259" key="14">
    <source>
        <dbReference type="Pfam" id="PF07715"/>
    </source>
</evidence>
<feature type="domain" description="TonB-dependent receptor-like beta-barrel" evidence="13">
    <location>
        <begin position="240"/>
        <end position="656"/>
    </location>
</feature>
<feature type="domain" description="TonB-dependent receptor plug" evidence="14">
    <location>
        <begin position="55"/>
        <end position="162"/>
    </location>
</feature>
<keyword evidence="4" id="KW-0410">Iron transport</keyword>
<keyword evidence="6" id="KW-0408">Iron</keyword>
<evidence type="ECO:0000256" key="2">
    <source>
        <dbReference type="ARBA" id="ARBA00022448"/>
    </source>
</evidence>
<accession>A0A1Y6E524</accession>
<dbReference type="GO" id="GO:0009279">
    <property type="term" value="C:cell outer membrane"/>
    <property type="evidence" value="ECO:0007669"/>
    <property type="project" value="UniProtKB-SubCell"/>
</dbReference>
<dbReference type="InterPro" id="IPR000531">
    <property type="entry name" value="Beta-barrel_TonB"/>
</dbReference>
<dbReference type="OrthoDB" id="9760620at2"/>
<dbReference type="PROSITE" id="PS52016">
    <property type="entry name" value="TONB_DEPENDENT_REC_3"/>
    <property type="match status" value="1"/>
</dbReference>
<gene>
    <name evidence="15" type="ORF">SAMN06297229_0016</name>
</gene>
<dbReference type="Gene3D" id="2.40.170.20">
    <property type="entry name" value="TonB-dependent receptor, beta-barrel domain"/>
    <property type="match status" value="1"/>
</dbReference>
<dbReference type="PANTHER" id="PTHR32552:SF81">
    <property type="entry name" value="TONB-DEPENDENT OUTER MEMBRANE RECEPTOR"/>
    <property type="match status" value="1"/>
</dbReference>
<keyword evidence="3 11" id="KW-1134">Transmembrane beta strand</keyword>
<keyword evidence="16" id="KW-1185">Reference proteome</keyword>
<keyword evidence="8 12" id="KW-0798">TonB box</keyword>
<proteinExistence type="inferred from homology"/>
<dbReference type="InterPro" id="IPR036942">
    <property type="entry name" value="Beta-barrel_TonB_sf"/>
</dbReference>
<evidence type="ECO:0000256" key="9">
    <source>
        <dbReference type="ARBA" id="ARBA00023136"/>
    </source>
</evidence>
<dbReference type="AlphaFoldDB" id="A0A1Y6E524"/>
<name>A0A1Y6E524_9GAMM</name>
<evidence type="ECO:0000259" key="13">
    <source>
        <dbReference type="Pfam" id="PF00593"/>
    </source>
</evidence>
<dbReference type="Gene3D" id="2.170.130.10">
    <property type="entry name" value="TonB-dependent receptor, plug domain"/>
    <property type="match status" value="1"/>
</dbReference>
<protein>
    <submittedName>
        <fullName evidence="15">Iron complex outermembrane recepter protein</fullName>
    </submittedName>
</protein>
<dbReference type="PANTHER" id="PTHR32552">
    <property type="entry name" value="FERRICHROME IRON RECEPTOR-RELATED"/>
    <property type="match status" value="1"/>
</dbReference>
<dbReference type="InterPro" id="IPR039426">
    <property type="entry name" value="TonB-dep_rcpt-like"/>
</dbReference>
<evidence type="ECO:0000256" key="7">
    <source>
        <dbReference type="ARBA" id="ARBA00023065"/>
    </source>
</evidence>
<dbReference type="InterPro" id="IPR037066">
    <property type="entry name" value="Plug_dom_sf"/>
</dbReference>
<evidence type="ECO:0000256" key="8">
    <source>
        <dbReference type="ARBA" id="ARBA00023077"/>
    </source>
</evidence>
<dbReference type="GO" id="GO:0006826">
    <property type="term" value="P:iron ion transport"/>
    <property type="evidence" value="ECO:0007669"/>
    <property type="project" value="UniProtKB-KW"/>
</dbReference>